<dbReference type="InterPro" id="IPR035965">
    <property type="entry name" value="PAS-like_dom_sf"/>
</dbReference>
<evidence type="ECO:0000256" key="2">
    <source>
        <dbReference type="ARBA" id="ARBA00012438"/>
    </source>
</evidence>
<dbReference type="CDD" id="cd00075">
    <property type="entry name" value="HATPase"/>
    <property type="match status" value="1"/>
</dbReference>
<evidence type="ECO:0000313" key="9">
    <source>
        <dbReference type="Proteomes" id="UP000240978"/>
    </source>
</evidence>
<dbReference type="InterPro" id="IPR003594">
    <property type="entry name" value="HATPase_dom"/>
</dbReference>
<dbReference type="AlphaFoldDB" id="A0A2P8FT45"/>
<dbReference type="CDD" id="cd00082">
    <property type="entry name" value="HisKA"/>
    <property type="match status" value="1"/>
</dbReference>
<dbReference type="Pfam" id="PF02518">
    <property type="entry name" value="HATPase_c"/>
    <property type="match status" value="1"/>
</dbReference>
<dbReference type="RefSeq" id="WP_106604821.1">
    <property type="nucleotide sequence ID" value="NZ_PYGK01000014.1"/>
</dbReference>
<dbReference type="EMBL" id="PYGK01000014">
    <property type="protein sequence ID" value="PSL24886.1"/>
    <property type="molecule type" value="Genomic_DNA"/>
</dbReference>
<protein>
    <recommendedName>
        <fullName evidence="2">histidine kinase</fullName>
        <ecNumber evidence="2">2.7.13.3</ecNumber>
    </recommendedName>
</protein>
<organism evidence="8 9">
    <name type="scientific">Chitinophaga ginsengisoli</name>
    <dbReference type="NCBI Taxonomy" id="363837"/>
    <lineage>
        <taxon>Bacteria</taxon>
        <taxon>Pseudomonadati</taxon>
        <taxon>Bacteroidota</taxon>
        <taxon>Chitinophagia</taxon>
        <taxon>Chitinophagales</taxon>
        <taxon>Chitinophagaceae</taxon>
        <taxon>Chitinophaga</taxon>
    </lineage>
</organism>
<dbReference type="InterPro" id="IPR004358">
    <property type="entry name" value="Sig_transdc_His_kin-like_C"/>
</dbReference>
<feature type="domain" description="Histidine kinase" evidence="7">
    <location>
        <begin position="526"/>
        <end position="738"/>
    </location>
</feature>
<dbReference type="SUPFAM" id="SSF55785">
    <property type="entry name" value="PYP-like sensor domain (PAS domain)"/>
    <property type="match status" value="2"/>
</dbReference>
<dbReference type="InterPro" id="IPR036890">
    <property type="entry name" value="HATPase_C_sf"/>
</dbReference>
<gene>
    <name evidence="8" type="ORF">CLV42_11435</name>
</gene>
<evidence type="ECO:0000256" key="4">
    <source>
        <dbReference type="ARBA" id="ARBA00022679"/>
    </source>
</evidence>
<evidence type="ECO:0000256" key="1">
    <source>
        <dbReference type="ARBA" id="ARBA00000085"/>
    </source>
</evidence>
<dbReference type="InterPro" id="IPR005467">
    <property type="entry name" value="His_kinase_dom"/>
</dbReference>
<name>A0A2P8FT45_9BACT</name>
<sequence length="738" mass="85300">MMNAIMGNALTRAIPALLLDLHGNLLYVNQGAAEWLRVPEGEFHPAENVSSLHFNDVIGKHTNVYWPMLCHLHAMGRNACVDMYCHTRQWVQWQLTAAGECLLLTGTDISSRRSLADSDALLRSLPCGLQQFTPEGIHHCANEVQQEIWNAIDPAMSRPGYNLFEEPLFQETGLCELFEDVLYTKSSARKEILLGYRERETNGVVRILPSYYDATVFAVTDEQGVVTSLQLVMKDITEKQLSFRRLEKSSRLLDLIIEHLPIGYIQFDHFGFIRRINHTQREFFQYEYEETEAPFNVMSDPFARLYGLDKLFKEVMVANKVIRVEKQLDFSKDSRWTTQSREVWLDLTLFPLKDPVDKQQIVAVLVNDITDRKMEQQMRNQLQRNTEQLHLFFDAVDMGYTTMEKDGTLSFANRKAEEMAGRRIFAGESIYEILPELGYATPFRARFSAALAGTSSASFSSYFPRRYKWYEFLITPMRDGTVSVFIRDITDSRNMQKDLFRANKQLNKLNKSLVNQNQQLEDFAHITSHNLRAPIANLKALMQMHNDSRLPQEREQYLSLLQEVIFKIDETLNDLVDVVQIRKNVDMDREELAFSQRLQYVKDVLFADIEKSGILLTTNFEHAPVLQFPRLYLDSILQNLITNAIRYRTQERRPSLHFMSWQENGYTILTAEDNGLGIDMERFGHKLFGFRKTFHKNKDAKGIGLFITKTQVEAMGGSIRAESTPGQGTKFIITFKTE</sequence>
<dbReference type="Gene3D" id="3.30.565.10">
    <property type="entry name" value="Histidine kinase-like ATPase, C-terminal domain"/>
    <property type="match status" value="1"/>
</dbReference>
<dbReference type="PANTHER" id="PTHR43304:SF1">
    <property type="entry name" value="PAC DOMAIN-CONTAINING PROTEIN"/>
    <property type="match status" value="1"/>
</dbReference>
<feature type="coiled-coil region" evidence="6">
    <location>
        <begin position="492"/>
        <end position="523"/>
    </location>
</feature>
<comment type="caution">
    <text evidence="8">The sequence shown here is derived from an EMBL/GenBank/DDBJ whole genome shotgun (WGS) entry which is preliminary data.</text>
</comment>
<dbReference type="InterPro" id="IPR003661">
    <property type="entry name" value="HisK_dim/P_dom"/>
</dbReference>
<keyword evidence="6" id="KW-0175">Coiled coil</keyword>
<keyword evidence="3" id="KW-0597">Phosphoprotein</keyword>
<evidence type="ECO:0000259" key="7">
    <source>
        <dbReference type="PROSITE" id="PS50109"/>
    </source>
</evidence>
<dbReference type="InterPro" id="IPR052162">
    <property type="entry name" value="Sensor_kinase/Photoreceptor"/>
</dbReference>
<dbReference type="PRINTS" id="PR00344">
    <property type="entry name" value="BCTRLSENSOR"/>
</dbReference>
<dbReference type="PROSITE" id="PS50109">
    <property type="entry name" value="HIS_KIN"/>
    <property type="match status" value="1"/>
</dbReference>
<evidence type="ECO:0000256" key="5">
    <source>
        <dbReference type="ARBA" id="ARBA00022777"/>
    </source>
</evidence>
<accession>A0A2P8FT45</accession>
<dbReference type="PANTHER" id="PTHR43304">
    <property type="entry name" value="PHYTOCHROME-LIKE PROTEIN CPH1"/>
    <property type="match status" value="1"/>
</dbReference>
<dbReference type="SMART" id="SM00387">
    <property type="entry name" value="HATPase_c"/>
    <property type="match status" value="1"/>
</dbReference>
<proteinExistence type="predicted"/>
<evidence type="ECO:0000256" key="3">
    <source>
        <dbReference type="ARBA" id="ARBA00022553"/>
    </source>
</evidence>
<keyword evidence="9" id="KW-1185">Reference proteome</keyword>
<keyword evidence="4" id="KW-0808">Transferase</keyword>
<dbReference type="SUPFAM" id="SSF47384">
    <property type="entry name" value="Homodimeric domain of signal transducing histidine kinase"/>
    <property type="match status" value="1"/>
</dbReference>
<comment type="catalytic activity">
    <reaction evidence="1">
        <text>ATP + protein L-histidine = ADP + protein N-phospho-L-histidine.</text>
        <dbReference type="EC" id="2.7.13.3"/>
    </reaction>
</comment>
<dbReference type="SUPFAM" id="SSF55874">
    <property type="entry name" value="ATPase domain of HSP90 chaperone/DNA topoisomerase II/histidine kinase"/>
    <property type="match status" value="1"/>
</dbReference>
<keyword evidence="5 8" id="KW-0418">Kinase</keyword>
<reference evidence="8 9" key="1">
    <citation type="submission" date="2018-03" db="EMBL/GenBank/DDBJ databases">
        <title>Genomic Encyclopedia of Archaeal and Bacterial Type Strains, Phase II (KMG-II): from individual species to whole genera.</title>
        <authorList>
            <person name="Goeker M."/>
        </authorList>
    </citation>
    <scope>NUCLEOTIDE SEQUENCE [LARGE SCALE GENOMIC DNA]</scope>
    <source>
        <strain evidence="8 9">DSM 18107</strain>
    </source>
</reference>
<evidence type="ECO:0000256" key="6">
    <source>
        <dbReference type="SAM" id="Coils"/>
    </source>
</evidence>
<dbReference type="EC" id="2.7.13.3" evidence="2"/>
<dbReference type="Gene3D" id="1.10.287.130">
    <property type="match status" value="1"/>
</dbReference>
<dbReference type="Pfam" id="PF08448">
    <property type="entry name" value="PAS_4"/>
    <property type="match status" value="1"/>
</dbReference>
<dbReference type="InterPro" id="IPR013656">
    <property type="entry name" value="PAS_4"/>
</dbReference>
<dbReference type="Gene3D" id="3.30.450.20">
    <property type="entry name" value="PAS domain"/>
    <property type="match status" value="3"/>
</dbReference>
<dbReference type="Proteomes" id="UP000240978">
    <property type="component" value="Unassembled WGS sequence"/>
</dbReference>
<evidence type="ECO:0000313" key="8">
    <source>
        <dbReference type="EMBL" id="PSL24886.1"/>
    </source>
</evidence>
<dbReference type="InterPro" id="IPR036097">
    <property type="entry name" value="HisK_dim/P_sf"/>
</dbReference>
<dbReference type="GO" id="GO:0000155">
    <property type="term" value="F:phosphorelay sensor kinase activity"/>
    <property type="evidence" value="ECO:0007669"/>
    <property type="project" value="InterPro"/>
</dbReference>
<dbReference type="OrthoDB" id="5522855at2"/>